<dbReference type="InterPro" id="IPR052970">
    <property type="entry name" value="Inner_ear_hair_cell_LOXHD"/>
</dbReference>
<dbReference type="Proteomes" id="UP000683360">
    <property type="component" value="Unassembled WGS sequence"/>
</dbReference>
<dbReference type="InterPro" id="IPR001024">
    <property type="entry name" value="PLAT/LH2_dom"/>
</dbReference>
<dbReference type="Gene3D" id="2.60.60.20">
    <property type="entry name" value="PLAT/LH2 domain"/>
    <property type="match status" value="3"/>
</dbReference>
<proteinExistence type="predicted"/>
<sequence>MIDQSNRADGDWSIQVSTLESLDENADVALVVYGDLGQSGSILLGAPPGKKIFTAGNNLSLGSTADPSWKVKDVKMIDLNTNETLVFPFSKWLSKVQEDRETMREQPVRKNGEPVLPLVRYHVILTTGKEPGSETDSNVYINIAGEKGDTGRRMLLQSNNVSKFKVGQTDIFHVEAVSLGVLQKLTIGHDGTMAGQGWYLDEVVIREFEDAKEEYIFPCEKWLDTGEEDRKIERVLYVKEVREVHPSVEPEVSTIQEEEEEPPKEGEWKLWVTTGGKEDMSTLNRVMLYVYGSNNVAGPMVLGSGKEGHFQAGATDEFKA</sequence>
<name>A0A8S3SYE4_MYTED</name>
<organism evidence="3 4">
    <name type="scientific">Mytilus edulis</name>
    <name type="common">Blue mussel</name>
    <dbReference type="NCBI Taxonomy" id="6550"/>
    <lineage>
        <taxon>Eukaryota</taxon>
        <taxon>Metazoa</taxon>
        <taxon>Spiralia</taxon>
        <taxon>Lophotrochozoa</taxon>
        <taxon>Mollusca</taxon>
        <taxon>Bivalvia</taxon>
        <taxon>Autobranchia</taxon>
        <taxon>Pteriomorphia</taxon>
        <taxon>Mytilida</taxon>
        <taxon>Mytiloidea</taxon>
        <taxon>Mytilidae</taxon>
        <taxon>Mytilinae</taxon>
        <taxon>Mytilus</taxon>
    </lineage>
</organism>
<feature type="domain" description="PLAT" evidence="2">
    <location>
        <begin position="266"/>
        <end position="320"/>
    </location>
</feature>
<dbReference type="PANTHER" id="PTHR45901:SF7">
    <property type="entry name" value="OXYGEN-REGULATED PROTEIN 1"/>
    <property type="match status" value="1"/>
</dbReference>
<evidence type="ECO:0000313" key="4">
    <source>
        <dbReference type="Proteomes" id="UP000683360"/>
    </source>
</evidence>
<comment type="caution">
    <text evidence="1">Lacks conserved residue(s) required for the propagation of feature annotation.</text>
</comment>
<protein>
    <submittedName>
        <fullName evidence="3">RP1</fullName>
    </submittedName>
</protein>
<dbReference type="InterPro" id="IPR036392">
    <property type="entry name" value="PLAT/LH2_dom_sf"/>
</dbReference>
<dbReference type="SUPFAM" id="SSF49723">
    <property type="entry name" value="Lipase/lipooxygenase domain (PLAT/LH2 domain)"/>
    <property type="match status" value="3"/>
</dbReference>
<dbReference type="PROSITE" id="PS50095">
    <property type="entry name" value="PLAT"/>
    <property type="match status" value="2"/>
</dbReference>
<evidence type="ECO:0000256" key="1">
    <source>
        <dbReference type="PROSITE-ProRule" id="PRU00152"/>
    </source>
</evidence>
<dbReference type="OrthoDB" id="5322100at2759"/>
<dbReference type="CDD" id="cd01756">
    <property type="entry name" value="PLAT_repeat"/>
    <property type="match status" value="1"/>
</dbReference>
<dbReference type="PANTHER" id="PTHR45901">
    <property type="entry name" value="PROTEIN CBG12474"/>
    <property type="match status" value="1"/>
</dbReference>
<reference evidence="3" key="1">
    <citation type="submission" date="2021-03" db="EMBL/GenBank/DDBJ databases">
        <authorList>
            <person name="Bekaert M."/>
        </authorList>
    </citation>
    <scope>NUCLEOTIDE SEQUENCE</scope>
</reference>
<feature type="domain" description="PLAT" evidence="2">
    <location>
        <begin position="119"/>
        <end position="237"/>
    </location>
</feature>
<evidence type="ECO:0000259" key="2">
    <source>
        <dbReference type="PROSITE" id="PS50095"/>
    </source>
</evidence>
<evidence type="ECO:0000313" key="3">
    <source>
        <dbReference type="EMBL" id="CAG2226149.1"/>
    </source>
</evidence>
<keyword evidence="4" id="KW-1185">Reference proteome</keyword>
<gene>
    <name evidence="3" type="ORF">MEDL_39250</name>
</gene>
<dbReference type="SMART" id="SM00308">
    <property type="entry name" value="LH2"/>
    <property type="match status" value="1"/>
</dbReference>
<dbReference type="AlphaFoldDB" id="A0A8S3SYE4"/>
<accession>A0A8S3SYE4</accession>
<dbReference type="Pfam" id="PF01477">
    <property type="entry name" value="PLAT"/>
    <property type="match status" value="1"/>
</dbReference>
<dbReference type="EMBL" id="CAJPWZ010001875">
    <property type="protein sequence ID" value="CAG2226149.1"/>
    <property type="molecule type" value="Genomic_DNA"/>
</dbReference>
<comment type="caution">
    <text evidence="3">The sequence shown here is derived from an EMBL/GenBank/DDBJ whole genome shotgun (WGS) entry which is preliminary data.</text>
</comment>